<protein>
    <recommendedName>
        <fullName evidence="5">Spermidine synthase</fullName>
    </recommendedName>
</protein>
<dbReference type="EMBL" id="WTYZ01000001">
    <property type="protein sequence ID" value="MXO82098.1"/>
    <property type="molecule type" value="Genomic_DNA"/>
</dbReference>
<feature type="transmembrane region" description="Helical" evidence="2">
    <location>
        <begin position="217"/>
        <end position="236"/>
    </location>
</feature>
<feature type="transmembrane region" description="Helical" evidence="2">
    <location>
        <begin position="141"/>
        <end position="161"/>
    </location>
</feature>
<sequence length="734" mass="79076">MTQTRRWLFVATILTGSFLLFLVQPLVARMALPRLGGASAVWNSAMLVYQALLLGGYAYAHALSRFTIARQASIHIALLVLAGLTLPIALADLPPPSAGMEIVWVPLLFLVTIGPVFFVVSAQAPLIQRWYAANEGAGDPYWLYAASNIGSFSGLLAYPLLLEPNYAVADQSTVWTIGYCLLLALVVFAAASRWNVADISVNDGDSDLAEPIGAARMCLWLALAAVPSGLMLSTTTHLTTDIVAMPLLWVIPLGLYLLSFVFAFNENSTIGWVLAKVAPVTVILLGSLAMVSGSSGGLNAALASVGLLFVAAVALHRRLYQDRPGVERLTFFYLVMSAGGVLGGAFTALLAPALFDWVWEHPLLVLAAAALLPNTPLIDWMKWLDFSESSKRIATLAIVLGAVLLASLLDYFVANESTLGLYAMVLAVTLCGVLVLGNRWAMVAILLVLMVARGGYETLATSLKGDRDRSYFGIYTVTDDPVTERRHLIHGTTVHGAQNTNPAQQFDPTTYYGKTSGVGLALAAAPGLIGSEASIGVVGLGVGTLACYQQPGQSWEFFEIDPKVVEYSRDGSFSFISECTPDSKMHIGDARVMLERMENGRFDILVVDAFSSDSIPVHLMTSEAFGLYRRMVGPDGVVMVHISNRFMDLQQVIAALADEQGLTTRVRIDGADKDSGITSSMWVALSANPTKVEELARSGKDAGWQELPQRVDTVWTDDFASILPFIQWENVLGN</sequence>
<dbReference type="NCBIfam" id="NF037959">
    <property type="entry name" value="MFS_SpdSyn"/>
    <property type="match status" value="1"/>
</dbReference>
<evidence type="ECO:0000313" key="4">
    <source>
        <dbReference type="Proteomes" id="UP000460290"/>
    </source>
</evidence>
<gene>
    <name evidence="3" type="ORF">GRI35_01760</name>
</gene>
<keyword evidence="2" id="KW-0472">Membrane</keyword>
<name>A0A844Z316_9SPHN</name>
<keyword evidence="2" id="KW-0812">Transmembrane</keyword>
<feature type="transmembrane region" description="Helical" evidence="2">
    <location>
        <begin position="271"/>
        <end position="291"/>
    </location>
</feature>
<evidence type="ECO:0000313" key="3">
    <source>
        <dbReference type="EMBL" id="MXO82098.1"/>
    </source>
</evidence>
<feature type="transmembrane region" description="Helical" evidence="2">
    <location>
        <begin position="297"/>
        <end position="319"/>
    </location>
</feature>
<dbReference type="PANTHER" id="PTHR43317:SF1">
    <property type="entry name" value="THERMOSPERMINE SYNTHASE ACAULIS5"/>
    <property type="match status" value="1"/>
</dbReference>
<keyword evidence="2" id="KW-1133">Transmembrane helix</keyword>
<comment type="caution">
    <text evidence="3">The sequence shown here is derived from an EMBL/GenBank/DDBJ whole genome shotgun (WGS) entry which is preliminary data.</text>
</comment>
<feature type="transmembrane region" description="Helical" evidence="2">
    <location>
        <begin position="173"/>
        <end position="196"/>
    </location>
</feature>
<feature type="transmembrane region" description="Helical" evidence="2">
    <location>
        <begin position="331"/>
        <end position="355"/>
    </location>
</feature>
<accession>A0A844Z316</accession>
<evidence type="ECO:0008006" key="5">
    <source>
        <dbReference type="Google" id="ProtNLM"/>
    </source>
</evidence>
<feature type="transmembrane region" description="Helical" evidence="2">
    <location>
        <begin position="419"/>
        <end position="452"/>
    </location>
</feature>
<dbReference type="SUPFAM" id="SSF53335">
    <property type="entry name" value="S-adenosyl-L-methionine-dependent methyltransferases"/>
    <property type="match status" value="1"/>
</dbReference>
<dbReference type="PANTHER" id="PTHR43317">
    <property type="entry name" value="THERMOSPERMINE SYNTHASE ACAULIS5"/>
    <property type="match status" value="1"/>
</dbReference>
<feature type="transmembrane region" description="Helical" evidence="2">
    <location>
        <begin position="7"/>
        <end position="28"/>
    </location>
</feature>
<feature type="transmembrane region" description="Helical" evidence="2">
    <location>
        <begin position="72"/>
        <end position="90"/>
    </location>
</feature>
<dbReference type="Proteomes" id="UP000460290">
    <property type="component" value="Unassembled WGS sequence"/>
</dbReference>
<dbReference type="OrthoDB" id="9761985at2"/>
<feature type="transmembrane region" description="Helical" evidence="2">
    <location>
        <begin position="102"/>
        <end position="120"/>
    </location>
</feature>
<dbReference type="Gene3D" id="3.40.50.150">
    <property type="entry name" value="Vaccinia Virus protein VP39"/>
    <property type="match status" value="1"/>
</dbReference>
<evidence type="ECO:0000256" key="2">
    <source>
        <dbReference type="SAM" id="Phobius"/>
    </source>
</evidence>
<dbReference type="GO" id="GO:0006596">
    <property type="term" value="P:polyamine biosynthetic process"/>
    <property type="evidence" value="ECO:0007669"/>
    <property type="project" value="UniProtKB-KW"/>
</dbReference>
<dbReference type="RefSeq" id="WP_160612431.1">
    <property type="nucleotide sequence ID" value="NZ_JAUFQM010000001.1"/>
</dbReference>
<keyword evidence="4" id="KW-1185">Reference proteome</keyword>
<organism evidence="3 4">
    <name type="scientific">Pontixanthobacter aestiaquae</name>
    <dbReference type="NCBI Taxonomy" id="1509367"/>
    <lineage>
        <taxon>Bacteria</taxon>
        <taxon>Pseudomonadati</taxon>
        <taxon>Pseudomonadota</taxon>
        <taxon>Alphaproteobacteria</taxon>
        <taxon>Sphingomonadales</taxon>
        <taxon>Erythrobacteraceae</taxon>
        <taxon>Pontixanthobacter</taxon>
    </lineage>
</organism>
<dbReference type="Pfam" id="PF01564">
    <property type="entry name" value="Spermine_synth"/>
    <property type="match status" value="1"/>
</dbReference>
<feature type="transmembrane region" description="Helical" evidence="2">
    <location>
        <begin position="40"/>
        <end position="60"/>
    </location>
</feature>
<dbReference type="AlphaFoldDB" id="A0A844Z316"/>
<feature type="transmembrane region" description="Helical" evidence="2">
    <location>
        <begin position="242"/>
        <end position="264"/>
    </location>
</feature>
<feature type="transmembrane region" description="Helical" evidence="2">
    <location>
        <begin position="393"/>
        <end position="413"/>
    </location>
</feature>
<evidence type="ECO:0000256" key="1">
    <source>
        <dbReference type="ARBA" id="ARBA00023115"/>
    </source>
</evidence>
<keyword evidence="1" id="KW-0620">Polyamine biosynthesis</keyword>
<reference evidence="3 4" key="1">
    <citation type="submission" date="2019-12" db="EMBL/GenBank/DDBJ databases">
        <title>Genomic-based taxomic classification of the family Erythrobacteraceae.</title>
        <authorList>
            <person name="Xu L."/>
        </authorList>
    </citation>
    <scope>NUCLEOTIDE SEQUENCE [LARGE SCALE GENOMIC DNA]</scope>
    <source>
        <strain evidence="3 4">KCTC 42006</strain>
    </source>
</reference>
<dbReference type="InterPro" id="IPR029063">
    <property type="entry name" value="SAM-dependent_MTases_sf"/>
</dbReference>
<proteinExistence type="predicted"/>